<proteinExistence type="predicted"/>
<sequence>MRFVPTAALALSVLSVTGCTRWSMDHHLNNAYSAYERGNCEQVMLELSKVDRESRSRRYVQPEVSMMRGQCLERQKLFIDAAQTYQYIIAAYPQSEYAYRARARLETLQSLGHYPTRSAAAVRPTQF</sequence>
<dbReference type="EMBL" id="CP023466">
    <property type="protein sequence ID" value="ATE79360.1"/>
    <property type="molecule type" value="Genomic_DNA"/>
</dbReference>
<dbReference type="AlphaFoldDB" id="A0AB33EGZ8"/>
<dbReference type="Proteomes" id="UP000218385">
    <property type="component" value="Chromosome"/>
</dbReference>
<reference evidence="1 2" key="1">
    <citation type="submission" date="2017-09" db="EMBL/GenBank/DDBJ databases">
        <title>Complete Genome sequence of Lysobacter capsici KNU-15.</title>
        <authorList>
            <person name="Kim M.-C."/>
            <person name="Yi H."/>
            <person name="Lee D.-W."/>
            <person name="Shin J.-H."/>
        </authorList>
    </citation>
    <scope>NUCLEOTIDE SEQUENCE [LARGE SCALE GENOMIC DNA]</scope>
    <source>
        <strain evidence="1 2">KNU-15</strain>
    </source>
</reference>
<dbReference type="PROSITE" id="PS51257">
    <property type="entry name" value="PROKAR_LIPOPROTEIN"/>
    <property type="match status" value="1"/>
</dbReference>
<gene>
    <name evidence="1" type="ORF">CNN82_24155</name>
</gene>
<dbReference type="SUPFAM" id="SSF48452">
    <property type="entry name" value="TPR-like"/>
    <property type="match status" value="1"/>
</dbReference>
<organism evidence="1 2">
    <name type="scientific">Pseudomonas frederiksbergensis</name>
    <dbReference type="NCBI Taxonomy" id="104087"/>
    <lineage>
        <taxon>Bacteria</taxon>
        <taxon>Pseudomonadati</taxon>
        <taxon>Pseudomonadota</taxon>
        <taxon>Gammaproteobacteria</taxon>
        <taxon>Pseudomonadales</taxon>
        <taxon>Pseudomonadaceae</taxon>
        <taxon>Pseudomonas</taxon>
    </lineage>
</organism>
<name>A0AB33EGZ8_9PSED</name>
<dbReference type="RefSeq" id="WP_019581507.1">
    <property type="nucleotide sequence ID" value="NZ_CP023466.1"/>
</dbReference>
<dbReference type="Gene3D" id="1.25.40.10">
    <property type="entry name" value="Tetratricopeptide repeat domain"/>
    <property type="match status" value="1"/>
</dbReference>
<evidence type="ECO:0000313" key="2">
    <source>
        <dbReference type="Proteomes" id="UP000218385"/>
    </source>
</evidence>
<protein>
    <recommendedName>
        <fullName evidence="3">Lipoprotein</fullName>
    </recommendedName>
</protein>
<dbReference type="InterPro" id="IPR011990">
    <property type="entry name" value="TPR-like_helical_dom_sf"/>
</dbReference>
<evidence type="ECO:0008006" key="3">
    <source>
        <dbReference type="Google" id="ProtNLM"/>
    </source>
</evidence>
<accession>A0AB33EGZ8</accession>
<evidence type="ECO:0000313" key="1">
    <source>
        <dbReference type="EMBL" id="ATE79360.1"/>
    </source>
</evidence>